<dbReference type="SUPFAM" id="SSF46565">
    <property type="entry name" value="Chaperone J-domain"/>
    <property type="match status" value="1"/>
</dbReference>
<feature type="domain" description="Protein kinase" evidence="10">
    <location>
        <begin position="1076"/>
        <end position="1339"/>
    </location>
</feature>
<dbReference type="InterPro" id="IPR000477">
    <property type="entry name" value="RT_dom"/>
</dbReference>
<accession>A0A2N9EQN3</accession>
<evidence type="ECO:0000256" key="4">
    <source>
        <dbReference type="ARBA" id="ARBA00022777"/>
    </source>
</evidence>
<feature type="coiled-coil region" evidence="8">
    <location>
        <begin position="980"/>
        <end position="1049"/>
    </location>
</feature>
<dbReference type="Gene3D" id="3.30.420.10">
    <property type="entry name" value="Ribonuclease H-like superfamily/Ribonuclease H"/>
    <property type="match status" value="2"/>
</dbReference>
<evidence type="ECO:0000256" key="5">
    <source>
        <dbReference type="ARBA" id="ARBA00022840"/>
    </source>
</evidence>
<dbReference type="InterPro" id="IPR008271">
    <property type="entry name" value="Ser/Thr_kinase_AS"/>
</dbReference>
<dbReference type="SUPFAM" id="SSF53098">
    <property type="entry name" value="Ribonuclease H-like"/>
    <property type="match status" value="2"/>
</dbReference>
<keyword evidence="3 7" id="KW-0547">Nucleotide-binding</keyword>
<feature type="compositionally biased region" description="Pro residues" evidence="9">
    <location>
        <begin position="144"/>
        <end position="153"/>
    </location>
</feature>
<dbReference type="SMART" id="SM00271">
    <property type="entry name" value="DnaJ"/>
    <property type="match status" value="1"/>
</dbReference>
<evidence type="ECO:0000256" key="9">
    <source>
        <dbReference type="SAM" id="MobiDB-lite"/>
    </source>
</evidence>
<feature type="domain" description="Integrase catalytic" evidence="13">
    <location>
        <begin position="2282"/>
        <end position="2456"/>
    </location>
</feature>
<dbReference type="CDD" id="cd01647">
    <property type="entry name" value="RT_LTR"/>
    <property type="match status" value="1"/>
</dbReference>
<dbReference type="PROSITE" id="PS00636">
    <property type="entry name" value="DNAJ_1"/>
    <property type="match status" value="1"/>
</dbReference>
<dbReference type="PROSITE" id="PS50076">
    <property type="entry name" value="DNAJ_2"/>
    <property type="match status" value="1"/>
</dbReference>
<evidence type="ECO:0000256" key="8">
    <source>
        <dbReference type="SAM" id="Coils"/>
    </source>
</evidence>
<dbReference type="InterPro" id="IPR011009">
    <property type="entry name" value="Kinase-like_dom_sf"/>
</dbReference>
<dbReference type="Gene3D" id="3.30.200.20">
    <property type="entry name" value="Phosphorylase Kinase, domain 1"/>
    <property type="match status" value="1"/>
</dbReference>
<dbReference type="PROSITE" id="PS50011">
    <property type="entry name" value="PROTEIN_KINASE_DOM"/>
    <property type="match status" value="1"/>
</dbReference>
<dbReference type="CDD" id="cd06257">
    <property type="entry name" value="DnaJ"/>
    <property type="match status" value="1"/>
</dbReference>
<dbReference type="SUPFAM" id="SSF56672">
    <property type="entry name" value="DNA/RNA polymerases"/>
    <property type="match status" value="2"/>
</dbReference>
<dbReference type="InterPro" id="IPR036397">
    <property type="entry name" value="RNaseH_sf"/>
</dbReference>
<dbReference type="SUPFAM" id="SSF56112">
    <property type="entry name" value="Protein kinase-like (PK-like)"/>
    <property type="match status" value="1"/>
</dbReference>
<evidence type="ECO:0000259" key="11">
    <source>
        <dbReference type="PROSITE" id="PS50076"/>
    </source>
</evidence>
<dbReference type="PROSITE" id="PS50879">
    <property type="entry name" value="RNASE_H_1"/>
    <property type="match status" value="1"/>
</dbReference>
<keyword evidence="6" id="KW-0233">DNA recombination</keyword>
<name>A0A2N9EQN3_FAGSY</name>
<evidence type="ECO:0000259" key="10">
    <source>
        <dbReference type="PROSITE" id="PS50011"/>
    </source>
</evidence>
<proteinExistence type="predicted"/>
<dbReference type="PROSITE" id="PS50994">
    <property type="entry name" value="INTEGRASE"/>
    <property type="match status" value="1"/>
</dbReference>
<dbReference type="Pfam" id="PF25597">
    <property type="entry name" value="SH3_retrovirus"/>
    <property type="match status" value="1"/>
</dbReference>
<dbReference type="PANTHER" id="PTHR48475:SF2">
    <property type="entry name" value="RIBONUCLEASE H"/>
    <property type="match status" value="1"/>
</dbReference>
<dbReference type="Pfam" id="PF00069">
    <property type="entry name" value="Pkinase"/>
    <property type="match status" value="1"/>
</dbReference>
<dbReference type="InterPro" id="IPR001584">
    <property type="entry name" value="Integrase_cat-core"/>
</dbReference>
<dbReference type="InterPro" id="IPR057670">
    <property type="entry name" value="SH3_retrovirus"/>
</dbReference>
<feature type="compositionally biased region" description="Basic and acidic residues" evidence="9">
    <location>
        <begin position="1990"/>
        <end position="2003"/>
    </location>
</feature>
<keyword evidence="2" id="KW-0808">Transferase</keyword>
<dbReference type="InterPro" id="IPR012337">
    <property type="entry name" value="RNaseH-like_sf"/>
</dbReference>
<dbReference type="InterPro" id="IPR036869">
    <property type="entry name" value="J_dom_sf"/>
</dbReference>
<dbReference type="Gene3D" id="2.40.70.10">
    <property type="entry name" value="Acid Proteases"/>
    <property type="match status" value="1"/>
</dbReference>
<evidence type="ECO:0000256" key="7">
    <source>
        <dbReference type="PROSITE-ProRule" id="PRU10141"/>
    </source>
</evidence>
<evidence type="ECO:0000256" key="3">
    <source>
        <dbReference type="ARBA" id="ARBA00022741"/>
    </source>
</evidence>
<organism evidence="14">
    <name type="scientific">Fagus sylvatica</name>
    <name type="common">Beechnut</name>
    <dbReference type="NCBI Taxonomy" id="28930"/>
    <lineage>
        <taxon>Eukaryota</taxon>
        <taxon>Viridiplantae</taxon>
        <taxon>Streptophyta</taxon>
        <taxon>Embryophyta</taxon>
        <taxon>Tracheophyta</taxon>
        <taxon>Spermatophyta</taxon>
        <taxon>Magnoliopsida</taxon>
        <taxon>eudicotyledons</taxon>
        <taxon>Gunneridae</taxon>
        <taxon>Pentapetalae</taxon>
        <taxon>rosids</taxon>
        <taxon>fabids</taxon>
        <taxon>Fagales</taxon>
        <taxon>Fagaceae</taxon>
        <taxon>Fagus</taxon>
    </lineage>
</organism>
<dbReference type="InterPro" id="IPR001623">
    <property type="entry name" value="DnaJ_domain"/>
</dbReference>
<feature type="compositionally biased region" description="Basic and acidic residues" evidence="9">
    <location>
        <begin position="1418"/>
        <end position="1449"/>
    </location>
</feature>
<dbReference type="Gene3D" id="1.10.287.110">
    <property type="entry name" value="DnaJ domain"/>
    <property type="match status" value="1"/>
</dbReference>
<evidence type="ECO:0000256" key="2">
    <source>
        <dbReference type="ARBA" id="ARBA00022679"/>
    </source>
</evidence>
<dbReference type="SMART" id="SM00220">
    <property type="entry name" value="S_TKc"/>
    <property type="match status" value="1"/>
</dbReference>
<feature type="domain" description="RNase H type-1" evidence="12">
    <location>
        <begin position="2173"/>
        <end position="2302"/>
    </location>
</feature>
<feature type="binding site" evidence="7">
    <location>
        <position position="1103"/>
    </location>
    <ligand>
        <name>ATP</name>
        <dbReference type="ChEBI" id="CHEBI:30616"/>
    </ligand>
</feature>
<dbReference type="PANTHER" id="PTHR48475">
    <property type="entry name" value="RIBONUCLEASE H"/>
    <property type="match status" value="1"/>
</dbReference>
<dbReference type="GO" id="GO:0004523">
    <property type="term" value="F:RNA-DNA hybrid ribonuclease activity"/>
    <property type="evidence" value="ECO:0007669"/>
    <property type="project" value="InterPro"/>
</dbReference>
<evidence type="ECO:0000259" key="13">
    <source>
        <dbReference type="PROSITE" id="PS50994"/>
    </source>
</evidence>
<dbReference type="InterPro" id="IPR043128">
    <property type="entry name" value="Rev_trsase/Diguanyl_cyclase"/>
</dbReference>
<dbReference type="GO" id="GO:0004674">
    <property type="term" value="F:protein serine/threonine kinase activity"/>
    <property type="evidence" value="ECO:0007669"/>
    <property type="project" value="UniProtKB-KW"/>
</dbReference>
<dbReference type="FunFam" id="3.30.200.20:FF:000039">
    <property type="entry name" value="receptor-like protein kinase FERONIA"/>
    <property type="match status" value="1"/>
</dbReference>
<dbReference type="InterPro" id="IPR013103">
    <property type="entry name" value="RVT_2"/>
</dbReference>
<dbReference type="Gene3D" id="3.10.10.10">
    <property type="entry name" value="HIV Type 1 Reverse Transcriptase, subunit A, domain 1"/>
    <property type="match status" value="1"/>
</dbReference>
<feature type="region of interest" description="Disordered" evidence="9">
    <location>
        <begin position="1978"/>
        <end position="2004"/>
    </location>
</feature>
<evidence type="ECO:0000259" key="12">
    <source>
        <dbReference type="PROSITE" id="PS50879"/>
    </source>
</evidence>
<evidence type="ECO:0000256" key="6">
    <source>
        <dbReference type="ARBA" id="ARBA00023172"/>
    </source>
</evidence>
<dbReference type="Pfam" id="PF07727">
    <property type="entry name" value="RVT_2"/>
    <property type="match status" value="1"/>
</dbReference>
<gene>
    <name evidence="14" type="ORF">FSB_LOCUS9018</name>
</gene>
<dbReference type="GO" id="GO:0005524">
    <property type="term" value="F:ATP binding"/>
    <property type="evidence" value="ECO:0007669"/>
    <property type="project" value="UniProtKB-UniRule"/>
</dbReference>
<dbReference type="Gene3D" id="3.30.70.270">
    <property type="match status" value="1"/>
</dbReference>
<feature type="domain" description="J" evidence="11">
    <location>
        <begin position="607"/>
        <end position="692"/>
    </location>
</feature>
<reference evidence="14" key="1">
    <citation type="submission" date="2018-02" db="EMBL/GenBank/DDBJ databases">
        <authorList>
            <person name="Cohen D.B."/>
            <person name="Kent A.D."/>
        </authorList>
    </citation>
    <scope>NUCLEOTIDE SEQUENCE</scope>
</reference>
<keyword evidence="1" id="KW-0723">Serine/threonine-protein kinase</keyword>
<dbReference type="Pfam" id="PF00226">
    <property type="entry name" value="DnaJ"/>
    <property type="match status" value="1"/>
</dbReference>
<dbReference type="GO" id="GO:0015074">
    <property type="term" value="P:DNA integration"/>
    <property type="evidence" value="ECO:0007669"/>
    <property type="project" value="InterPro"/>
</dbReference>
<feature type="region of interest" description="Disordered" evidence="9">
    <location>
        <begin position="1549"/>
        <end position="1574"/>
    </location>
</feature>
<dbReference type="CDD" id="cd09279">
    <property type="entry name" value="RNase_HI_like"/>
    <property type="match status" value="1"/>
</dbReference>
<dbReference type="PROSITE" id="PS00107">
    <property type="entry name" value="PROTEIN_KINASE_ATP"/>
    <property type="match status" value="1"/>
</dbReference>
<dbReference type="InterPro" id="IPR017441">
    <property type="entry name" value="Protein_kinase_ATP_BS"/>
</dbReference>
<dbReference type="GO" id="GO:0006310">
    <property type="term" value="P:DNA recombination"/>
    <property type="evidence" value="ECO:0007669"/>
    <property type="project" value="UniProtKB-KW"/>
</dbReference>
<keyword evidence="4" id="KW-0418">Kinase</keyword>
<feature type="region of interest" description="Disordered" evidence="9">
    <location>
        <begin position="143"/>
        <end position="172"/>
    </location>
</feature>
<dbReference type="Pfam" id="PF00078">
    <property type="entry name" value="RVT_1"/>
    <property type="match status" value="1"/>
</dbReference>
<dbReference type="InterPro" id="IPR000719">
    <property type="entry name" value="Prot_kinase_dom"/>
</dbReference>
<dbReference type="InterPro" id="IPR002156">
    <property type="entry name" value="RNaseH_domain"/>
</dbReference>
<dbReference type="CDD" id="cd09272">
    <property type="entry name" value="RNase_HI_RT_Ty1"/>
    <property type="match status" value="1"/>
</dbReference>
<sequence length="2585" mass="291826">MHVPKSYWHMAVLTAVYLINRTPSRVLHGMAPLQFLKPDCALFQILPRVFGCTCFVQNRSPTRTKLDNKSIRCIFLGYSTMSKAYRCYDPISRHLYHSLDVTFFEDIPFYGTHSPLQVSDSSHSTEDTSPLVRPVPIFDFMVPESPPPAPTSHPPLQVYTRRPRSPLPDSPLAPGSDSYHAFIGTMDSVSIPRSVSAALQDPKWVTAMQVEMDALQANQTWELVPLPSGEKTVGCKWVFTVKYLTDGSVDRYKARLVAKGFTQIPGKDFGATFAPVAKLTSVRLLVSLAASHSWPLHQLDVKNAFLHGNLLETIYMDPPPGFRAEGEYAGKVCRLRKSLYGLKQSPRAWFSRFSEVILSMEFVRCHSDHTCFIRRRSDGRCIILLVYVDDIILTGDDAPGIAHVKQSLGKVFDVKDLGTLKYFLGIEVARSRHGISLSQRKYTLDLLQDTGMLGCRPASTPMDPNLKLSVESGELLSNPSMYQRLVGRLIYLTNTRPDLTFAVSVVSQFMHAPRTSHLDAVHHILRYVKTSPGLGLFYSAGHQSGLSCFTDVDYAGSQTDRRSTTGLSTFYGNHLISWKSKKQTVVSRSSAEAEYRAMAQGTCENSLASIYMGIDPSVSASEIKKAYQKAALKHHPDKAGQSLARCDNGDDKLWKEIAEEVHKDADKLFKMIGEAYAVLSDSIKRSRYDAEEEMRNALKKRNGSSTSRAHTDAQYYPFETTGSRRQWRENLSSDQHVRGGLLRCSDASFYMSLQLRGPADRGNYFSHFLRSSGMCFARGDKPGNRSVALGKSRDITEPGQSNYLRSQSVILGHNRDNSGRSIIDIPFSQGMEEIPSLKSRLDAEGSSADEWDGTSRRSPLVYSDFSPRKAVDVTLTSWSEGNELSPFSPASCYSRSPSTVEAASSLMQTSPSLISISSTMSTSSSNGAISVVDGNLDNTLLHEQLLQAMTEAEKETNRRWKAERDLFEAIRRAQEELIQRKEIEEVLGKEKQELEKVKNHRDRVMEELWISQEDKTLLKSQIAELQKERDELMMERDNALKEAEGLRRKQAEASKHMPQFFSEFLLSEIEEATQGFHESLKIGQGGFGSIYKGLLRQTEVAIKRLQSQGSQGPSEFQMEVRVLSQLRHANLVKLIGSCPEVFALIYDQPHNIVHGDLKPSNILLDSNFVSKLSDFGICRMLCHDIHDKRSSNNTTVCHVTVPKGTLAYIDPVFLQTGELTTKSDVYSFGIILLQLLTGRPAFLIANDVKLALDERKLKSLLDPSAGDWPFDLSHRVNSPPTTGVLHESRELSPCTSHNTTVWTSTDLPGEGLLMHHVSSDPTEPRRPCALNRRHKKPFFLLSSATSVGAVCGKRVSAFTAPIRKDCMVRTRSMEVNAQLLPSSSQSPEMAAMEKQVRDLTANLQELTRQNQTLNQRLQQREAEKEKEKEKDKGKNDEGAIGRDEDEFKGRATRNLGHPRPQNGLPIHGKGVPDEIMCRAFPTTLKGPARIWFKKLIPGQKEGETLRSYLTRFNKETLLVDGADDKVEDCYDLKRQIEELIKQGKLQRFVERDQREGRPPQARPQRPLVEDRPRPPMGEIHMINGGMAAGGTSRSSRKAYARQIHNVLVTQKANKTPRLEDLPITFTEEDARKVVHPHDDALVVTLEIAGYSTRRVLIDNGSSADIIYLTAFQQMRIGKDQLRPIETPLVGFAGTSVYPLGIISLQIIAGTYPKQATKRVEFLVVDCPSAYNVIIGRPTLNRLRAVTSTYHLLVRFPTENEERRNFAEPTEKLEEITLTEGNEKTRTRIGTTMPAEIGGSIVQFLRENVDVFAWSHEDMPGIDTEVMVHKLNVNPSMHPIKQKRRVFAPGEECGRHGRRIAYPLPRIDQLVDSTAGHKLLSFMDAFSGYNQIQMEEEDQEKTAFITSRGLFCYKAMPFGLKNAGATYQRLVNKMFHDQNREEMWRTYNMKLNPEKCAFGVSSGKFLGFMVSQRGIEANPDKIKAIPGNEPPDDRQGGSKPDRKSCRPKQAFQWTEECQHAFEELKVYLSSPPLLSPSKTGEELYLYLAVSSSAVSSALIREEERVQKPVYYTSRALKGAEERYSNMEKLAFALLIASRKLRPYFQAHSIVVLTDYPLRKAMNKPDAAGRLIQWSIEMSEFDIDYRPRTAIKAQALADFIAEFTHPWEEEGELEQLEIWTVNIDGSSTKEMGGAGIILVSPEKDKFEYAIQLRFRATNNEAEYEALLAGLKLSKKMGVKNLTVKSDSQLVIGQIKGEYEAREDRMKKYLTVVQTLLPHFEKVEFVQIPREENVDADRLARLASSGEEFDGFLEIQGRPSTEEETVNSIEDNVSWMSPINPLATITEKNVKNFVWKGVICRFGIPRVLVSDNGRQFDNGPFRELCGQLNIKNHYSSPRHPQANGQVEVTNRTLLKQIKTRLEGAKGMWVEELPSILWAYRTTVRTPTRETPFKLTFGTEAVIPVEIGLTTLRTTFHKEEENEGQLRLNLDLLDETRDKAARRITLYQEKMAKYYNTKVKLRRFEIGDWVLRKVTQATKDPSQGKLGPNWEGPYKVIQYYRRGTYHLEDRHGKKLPHPWNAEHLKKYYP</sequence>
<dbReference type="InterPro" id="IPR018253">
    <property type="entry name" value="DnaJ_domain_CS"/>
</dbReference>
<keyword evidence="5 7" id="KW-0067">ATP-binding</keyword>
<protein>
    <submittedName>
        <fullName evidence="14">Uncharacterized protein</fullName>
    </submittedName>
</protein>
<dbReference type="InterPro" id="IPR021109">
    <property type="entry name" value="Peptidase_aspartic_dom_sf"/>
</dbReference>
<dbReference type="Gene3D" id="1.10.510.10">
    <property type="entry name" value="Transferase(Phosphotransferase) domain 1"/>
    <property type="match status" value="1"/>
</dbReference>
<feature type="region of interest" description="Disordered" evidence="9">
    <location>
        <begin position="1413"/>
        <end position="1469"/>
    </location>
</feature>
<dbReference type="PRINTS" id="PR00625">
    <property type="entry name" value="JDOMAIN"/>
</dbReference>
<dbReference type="CDD" id="cd00303">
    <property type="entry name" value="retropepsin_like"/>
    <property type="match status" value="1"/>
</dbReference>
<dbReference type="InterPro" id="IPR043502">
    <property type="entry name" value="DNA/RNA_pol_sf"/>
</dbReference>
<evidence type="ECO:0000313" key="14">
    <source>
        <dbReference type="EMBL" id="SPC81136.1"/>
    </source>
</evidence>
<dbReference type="InterPro" id="IPR001245">
    <property type="entry name" value="Ser-Thr/Tyr_kinase_cat_dom"/>
</dbReference>
<dbReference type="Pfam" id="PF13456">
    <property type="entry name" value="RVT_3"/>
    <property type="match status" value="1"/>
</dbReference>
<keyword evidence="8" id="KW-0175">Coiled coil</keyword>
<dbReference type="Pfam" id="PF17919">
    <property type="entry name" value="RT_RNaseH_2"/>
    <property type="match status" value="1"/>
</dbReference>
<dbReference type="EMBL" id="OIVN01000496">
    <property type="protein sequence ID" value="SPC81136.1"/>
    <property type="molecule type" value="Genomic_DNA"/>
</dbReference>
<dbReference type="PROSITE" id="PS00108">
    <property type="entry name" value="PROTEIN_KINASE_ST"/>
    <property type="match status" value="1"/>
</dbReference>
<evidence type="ECO:0000256" key="1">
    <source>
        <dbReference type="ARBA" id="ARBA00022527"/>
    </source>
</evidence>
<dbReference type="InterPro" id="IPR041577">
    <property type="entry name" value="RT_RNaseH_2"/>
</dbReference>
<dbReference type="Pfam" id="PF07714">
    <property type="entry name" value="PK_Tyr_Ser-Thr"/>
    <property type="match status" value="1"/>
</dbReference>
<dbReference type="GO" id="GO:0003676">
    <property type="term" value="F:nucleic acid binding"/>
    <property type="evidence" value="ECO:0007669"/>
    <property type="project" value="InterPro"/>
</dbReference>